<feature type="region of interest" description="Disordered" evidence="1">
    <location>
        <begin position="113"/>
        <end position="150"/>
    </location>
</feature>
<dbReference type="EMBL" id="CBHH010000011">
    <property type="protein sequence ID" value="CDD55546.1"/>
    <property type="molecule type" value="Genomic_DNA"/>
</dbReference>
<dbReference type="InterPro" id="IPR005182">
    <property type="entry name" value="YdbS-like_PH"/>
</dbReference>
<feature type="compositionally biased region" description="Basic and acidic residues" evidence="1">
    <location>
        <begin position="141"/>
        <end position="150"/>
    </location>
</feature>
<dbReference type="Proteomes" id="UP000018141">
    <property type="component" value="Unassembled WGS sequence"/>
</dbReference>
<evidence type="ECO:0000313" key="3">
    <source>
        <dbReference type="EMBL" id="CDD55546.1"/>
    </source>
</evidence>
<dbReference type="Pfam" id="PF03703">
    <property type="entry name" value="bPH_2"/>
    <property type="match status" value="1"/>
</dbReference>
<organism evidence="3 4">
    <name type="scientific">Bacteroides pectinophilus CAG:437</name>
    <dbReference type="NCBI Taxonomy" id="1263051"/>
    <lineage>
        <taxon>Bacteria</taxon>
        <taxon>Bacillati</taxon>
        <taxon>Bacillota</taxon>
        <taxon>Clostridia</taxon>
        <taxon>Eubacteriales</taxon>
    </lineage>
</organism>
<proteinExistence type="predicted"/>
<dbReference type="AlphaFoldDB" id="R7AQ56"/>
<gene>
    <name evidence="3" type="ORF">BN656_00345</name>
</gene>
<feature type="domain" description="YdbS-like PH" evidence="2">
    <location>
        <begin position="24"/>
        <end position="98"/>
    </location>
</feature>
<feature type="compositionally biased region" description="Basic and acidic residues" evidence="1">
    <location>
        <begin position="113"/>
        <end position="128"/>
    </location>
</feature>
<reference evidence="3" key="1">
    <citation type="submission" date="2012-11" db="EMBL/GenBank/DDBJ databases">
        <title>Dependencies among metagenomic species, viruses, plasmids and units of genetic variation.</title>
        <authorList>
            <person name="Nielsen H.B."/>
            <person name="Almeida M."/>
            <person name="Juncker A.S."/>
            <person name="Rasmussen S."/>
            <person name="Li J."/>
            <person name="Sunagawa S."/>
            <person name="Plichta D."/>
            <person name="Gautier L."/>
            <person name="Le Chatelier E."/>
            <person name="Peletier E."/>
            <person name="Bonde I."/>
            <person name="Nielsen T."/>
            <person name="Manichanh C."/>
            <person name="Arumugam M."/>
            <person name="Batto J."/>
            <person name="Santos M.B.Q.D."/>
            <person name="Blom N."/>
            <person name="Borruel N."/>
            <person name="Burgdorf K.S."/>
            <person name="Boumezbeur F."/>
            <person name="Casellas F."/>
            <person name="Dore J."/>
            <person name="Guarner F."/>
            <person name="Hansen T."/>
            <person name="Hildebrand F."/>
            <person name="Kaas R.S."/>
            <person name="Kennedy S."/>
            <person name="Kristiansen K."/>
            <person name="Kultima J.R."/>
            <person name="Leonard P."/>
            <person name="Levenez F."/>
            <person name="Lund O."/>
            <person name="Moumen B."/>
            <person name="Le Paslier D."/>
            <person name="Pons N."/>
            <person name="Pedersen O."/>
            <person name="Prifti E."/>
            <person name="Qin J."/>
            <person name="Raes J."/>
            <person name="Tap J."/>
            <person name="Tims S."/>
            <person name="Ussery D.W."/>
            <person name="Yamada T."/>
            <person name="MetaHit consortium"/>
            <person name="Renault P."/>
            <person name="Sicheritz-Ponten T."/>
            <person name="Bork P."/>
            <person name="Wang J."/>
            <person name="Brunak S."/>
            <person name="Ehrlich S.D."/>
        </authorList>
    </citation>
    <scope>NUCLEOTIDE SEQUENCE [LARGE SCALE GENOMIC DNA]</scope>
</reference>
<comment type="caution">
    <text evidence="3">The sequence shown here is derived from an EMBL/GenBank/DDBJ whole genome shotgun (WGS) entry which is preliminary data.</text>
</comment>
<sequence length="150" mass="17396">MKNTTEPIWHDRKRITFFGLPFTFTSYSATNEVLYIKQGFFSTTEDEVRLYRIMDISLKRNLFQKMFGIGTIHCCSGDKTLGDFDIVNIKKPREVKALLSDLIETQRESKRVVSRENIVDNTGHHDDNPALTPDDFDDDDRPFGGDEDFH</sequence>
<evidence type="ECO:0000313" key="4">
    <source>
        <dbReference type="Proteomes" id="UP000018141"/>
    </source>
</evidence>
<evidence type="ECO:0000256" key="1">
    <source>
        <dbReference type="SAM" id="MobiDB-lite"/>
    </source>
</evidence>
<name>R7AQ56_9FIRM</name>
<protein>
    <recommendedName>
        <fullName evidence="2">YdbS-like PH domain-containing protein</fullName>
    </recommendedName>
</protein>
<evidence type="ECO:0000259" key="2">
    <source>
        <dbReference type="Pfam" id="PF03703"/>
    </source>
</evidence>
<accession>R7AQ56</accession>